<gene>
    <name evidence="3" type="ORF">S06H3_07781</name>
</gene>
<keyword evidence="2" id="KW-1133">Transmembrane helix</keyword>
<keyword evidence="2" id="KW-0812">Transmembrane</keyword>
<feature type="transmembrane region" description="Helical" evidence="2">
    <location>
        <begin position="182"/>
        <end position="204"/>
    </location>
</feature>
<comment type="caution">
    <text evidence="3">The sequence shown here is derived from an EMBL/GenBank/DDBJ whole genome shotgun (WGS) entry which is preliminary data.</text>
</comment>
<sequence>KPYVTREPSVSISGEGDPGDTVNIYLDDETTPTETAKVASARTWSAKISLTGGHVTKISVSETDVAGNESAKQVWGYAMADATAPAVTLAALPETTDKSSVILSGTVTKDSWEDWSDITLTVQLGTGQVTVPITSVSGNDGSYSYSLSLAEGANTIVVQAIDEAGNPSDVAHATVERTVTSWGIYAVILVIIALILAAVAIFAGPKIWKR</sequence>
<evidence type="ECO:0008006" key="4">
    <source>
        <dbReference type="Google" id="ProtNLM"/>
    </source>
</evidence>
<evidence type="ECO:0000256" key="1">
    <source>
        <dbReference type="SAM" id="MobiDB-lite"/>
    </source>
</evidence>
<dbReference type="Gene3D" id="2.60.40.10">
    <property type="entry name" value="Immunoglobulins"/>
    <property type="match status" value="2"/>
</dbReference>
<feature type="non-terminal residue" evidence="3">
    <location>
        <position position="1"/>
    </location>
</feature>
<keyword evidence="2" id="KW-0472">Membrane</keyword>
<feature type="region of interest" description="Disordered" evidence="1">
    <location>
        <begin position="1"/>
        <end position="22"/>
    </location>
</feature>
<reference evidence="3" key="1">
    <citation type="journal article" date="2014" name="Front. Microbiol.">
        <title>High frequency of phylogenetically diverse reductive dehalogenase-homologous genes in deep subseafloor sedimentary metagenomes.</title>
        <authorList>
            <person name="Kawai M."/>
            <person name="Futagami T."/>
            <person name="Toyoda A."/>
            <person name="Takaki Y."/>
            <person name="Nishi S."/>
            <person name="Hori S."/>
            <person name="Arai W."/>
            <person name="Tsubouchi T."/>
            <person name="Morono Y."/>
            <person name="Uchiyama I."/>
            <person name="Ito T."/>
            <person name="Fujiyama A."/>
            <person name="Inagaki F."/>
            <person name="Takami H."/>
        </authorList>
    </citation>
    <scope>NUCLEOTIDE SEQUENCE</scope>
    <source>
        <strain evidence="3">Expedition CK06-06</strain>
    </source>
</reference>
<evidence type="ECO:0000256" key="2">
    <source>
        <dbReference type="SAM" id="Phobius"/>
    </source>
</evidence>
<dbReference type="Pfam" id="PF09136">
    <property type="entry name" value="Glucodextran_B"/>
    <property type="match status" value="1"/>
</dbReference>
<proteinExistence type="predicted"/>
<dbReference type="InterPro" id="IPR013783">
    <property type="entry name" value="Ig-like_fold"/>
</dbReference>
<evidence type="ECO:0000313" key="3">
    <source>
        <dbReference type="EMBL" id="GAI00424.1"/>
    </source>
</evidence>
<organism evidence="3">
    <name type="scientific">marine sediment metagenome</name>
    <dbReference type="NCBI Taxonomy" id="412755"/>
    <lineage>
        <taxon>unclassified sequences</taxon>
        <taxon>metagenomes</taxon>
        <taxon>ecological metagenomes</taxon>
    </lineage>
</organism>
<protein>
    <recommendedName>
        <fullName evidence="4">Bacterial Ig-like domain-containing protein</fullName>
    </recommendedName>
</protein>
<name>X1M202_9ZZZZ</name>
<accession>X1M202</accession>
<dbReference type="AlphaFoldDB" id="X1M202"/>
<dbReference type="EMBL" id="BARV01003196">
    <property type="protein sequence ID" value="GAI00424.1"/>
    <property type="molecule type" value="Genomic_DNA"/>
</dbReference>